<accession>A0A9E2BI92</accession>
<dbReference type="EMBL" id="QLTW01000044">
    <property type="protein sequence ID" value="MBT9145056.1"/>
    <property type="molecule type" value="Genomic_DNA"/>
</dbReference>
<evidence type="ECO:0000313" key="2">
    <source>
        <dbReference type="Proteomes" id="UP000811545"/>
    </source>
</evidence>
<protein>
    <recommendedName>
        <fullName evidence="3">DUF2680 domain-containing protein</fullName>
    </recommendedName>
</protein>
<reference evidence="1 2" key="1">
    <citation type="journal article" date="2021" name="bioRxiv">
        <title>Unique metabolic strategies in Hadean analogues reveal hints for primordial physiology.</title>
        <authorList>
            <person name="Nobu M.K."/>
            <person name="Nakai R."/>
            <person name="Tamazawa S."/>
            <person name="Mori H."/>
            <person name="Toyoda A."/>
            <person name="Ijiri A."/>
            <person name="Suzuki S."/>
            <person name="Kurokawa K."/>
            <person name="Kamagata Y."/>
            <person name="Tamaki H."/>
        </authorList>
    </citation>
    <scope>NUCLEOTIDE SEQUENCE [LARGE SCALE GENOMIC DNA]</scope>
    <source>
        <strain evidence="1">BS525</strain>
    </source>
</reference>
<dbReference type="Pfam" id="PF10925">
    <property type="entry name" value="DUF2680"/>
    <property type="match status" value="1"/>
</dbReference>
<dbReference type="InterPro" id="IPR024485">
    <property type="entry name" value="DUF2680"/>
</dbReference>
<dbReference type="Proteomes" id="UP000811545">
    <property type="component" value="Unassembled WGS sequence"/>
</dbReference>
<evidence type="ECO:0000313" key="1">
    <source>
        <dbReference type="EMBL" id="MBT9145056.1"/>
    </source>
</evidence>
<sequence>MKKYMVVLVVLMLVLGVSVTVYSYGMMGNFQGGMFGLRSGERLEYMLQKKATILGITVEELKKELNSGKTFLDLAKARGITEEQLRAKMLEFQKVRLQELVIAGRITQEQADQMLAAMIQHQNLAPCPTCGRGFGFPGGFRGRFNP</sequence>
<gene>
    <name evidence="1" type="ORF">DDT42_00921</name>
</gene>
<comment type="caution">
    <text evidence="1">The sequence shown here is derived from an EMBL/GenBank/DDBJ whole genome shotgun (WGS) entry which is preliminary data.</text>
</comment>
<evidence type="ECO:0008006" key="3">
    <source>
        <dbReference type="Google" id="ProtNLM"/>
    </source>
</evidence>
<name>A0A9E2BI92_PSYF1</name>
<organism evidence="1 2">
    <name type="scientific">Psychracetigena formicireducens</name>
    <dbReference type="NCBI Taxonomy" id="2986056"/>
    <lineage>
        <taxon>Bacteria</taxon>
        <taxon>Bacillati</taxon>
        <taxon>Candidatus Lithacetigenota</taxon>
        <taxon>Candidatus Psychracetigena</taxon>
    </lineage>
</organism>
<proteinExistence type="predicted"/>
<dbReference type="AlphaFoldDB" id="A0A9E2BI92"/>